<dbReference type="Gene3D" id="2.40.70.10">
    <property type="entry name" value="Acid Proteases"/>
    <property type="match status" value="2"/>
</dbReference>
<dbReference type="OMA" id="INGMTWI"/>
<feature type="chain" id="PRO_5024423930" evidence="5">
    <location>
        <begin position="20"/>
        <end position="408"/>
    </location>
</feature>
<dbReference type="RefSeq" id="XP_007769619.1">
    <property type="nucleotide sequence ID" value="XM_007771429.1"/>
</dbReference>
<dbReference type="InterPro" id="IPR001969">
    <property type="entry name" value="Aspartic_peptidase_AS"/>
</dbReference>
<dbReference type="InterPro" id="IPR034164">
    <property type="entry name" value="Pepsin-like_dom"/>
</dbReference>
<dbReference type="EMBL" id="JH711579">
    <property type="protein sequence ID" value="EIW80748.1"/>
    <property type="molecule type" value="Genomic_DNA"/>
</dbReference>
<dbReference type="CDD" id="cd05471">
    <property type="entry name" value="pepsin_like"/>
    <property type="match status" value="1"/>
</dbReference>
<evidence type="ECO:0000256" key="5">
    <source>
        <dbReference type="SAM" id="SignalP"/>
    </source>
</evidence>
<feature type="signal peptide" evidence="5">
    <location>
        <begin position="1"/>
        <end position="19"/>
    </location>
</feature>
<evidence type="ECO:0000256" key="4">
    <source>
        <dbReference type="RuleBase" id="RU000454"/>
    </source>
</evidence>
<dbReference type="PANTHER" id="PTHR47966">
    <property type="entry name" value="BETA-SITE APP-CLEAVING ENZYME, ISOFORM A-RELATED"/>
    <property type="match status" value="1"/>
</dbReference>
<keyword evidence="4" id="KW-0378">Hydrolase</keyword>
<dbReference type="GO" id="GO:0006508">
    <property type="term" value="P:proteolysis"/>
    <property type="evidence" value="ECO:0007669"/>
    <property type="project" value="UniProtKB-KW"/>
</dbReference>
<dbReference type="Pfam" id="PF00026">
    <property type="entry name" value="Asp"/>
    <property type="match status" value="1"/>
</dbReference>
<dbReference type="PANTHER" id="PTHR47966:SF51">
    <property type="entry name" value="BETA-SITE APP-CLEAVING ENZYME, ISOFORM A-RELATED"/>
    <property type="match status" value="1"/>
</dbReference>
<feature type="active site" evidence="3">
    <location>
        <position position="278"/>
    </location>
</feature>
<protein>
    <submittedName>
        <fullName evidence="7">Aspartic proteinase</fullName>
    </submittedName>
</protein>
<accession>A0A5M3MNL4</accession>
<dbReference type="KEGG" id="cput:CONPUDRAFT_166168"/>
<dbReference type="AlphaFoldDB" id="A0A5M3MNL4"/>
<dbReference type="PROSITE" id="PS00141">
    <property type="entry name" value="ASP_PROTEASE"/>
    <property type="match status" value="1"/>
</dbReference>
<dbReference type="PRINTS" id="PR00792">
    <property type="entry name" value="PEPSIN"/>
</dbReference>
<evidence type="ECO:0000313" key="7">
    <source>
        <dbReference type="EMBL" id="EIW80748.1"/>
    </source>
</evidence>
<feature type="active site" evidence="3">
    <location>
        <position position="100"/>
    </location>
</feature>
<evidence type="ECO:0000259" key="6">
    <source>
        <dbReference type="PROSITE" id="PS51767"/>
    </source>
</evidence>
<evidence type="ECO:0000256" key="1">
    <source>
        <dbReference type="ARBA" id="ARBA00007447"/>
    </source>
</evidence>
<comment type="similarity">
    <text evidence="1 4">Belongs to the peptidase A1 family.</text>
</comment>
<dbReference type="SUPFAM" id="SSF50630">
    <property type="entry name" value="Acid proteases"/>
    <property type="match status" value="1"/>
</dbReference>
<dbReference type="PROSITE" id="PS51767">
    <property type="entry name" value="PEPTIDASE_A1"/>
    <property type="match status" value="1"/>
</dbReference>
<reference evidence="8" key="1">
    <citation type="journal article" date="2012" name="Science">
        <title>The Paleozoic origin of enzymatic lignin decomposition reconstructed from 31 fungal genomes.</title>
        <authorList>
            <person name="Floudas D."/>
            <person name="Binder M."/>
            <person name="Riley R."/>
            <person name="Barry K."/>
            <person name="Blanchette R.A."/>
            <person name="Henrissat B."/>
            <person name="Martinez A.T."/>
            <person name="Otillar R."/>
            <person name="Spatafora J.W."/>
            <person name="Yadav J.S."/>
            <person name="Aerts A."/>
            <person name="Benoit I."/>
            <person name="Boyd A."/>
            <person name="Carlson A."/>
            <person name="Copeland A."/>
            <person name="Coutinho P.M."/>
            <person name="de Vries R.P."/>
            <person name="Ferreira P."/>
            <person name="Findley K."/>
            <person name="Foster B."/>
            <person name="Gaskell J."/>
            <person name="Glotzer D."/>
            <person name="Gorecki P."/>
            <person name="Heitman J."/>
            <person name="Hesse C."/>
            <person name="Hori C."/>
            <person name="Igarashi K."/>
            <person name="Jurgens J.A."/>
            <person name="Kallen N."/>
            <person name="Kersten P."/>
            <person name="Kohler A."/>
            <person name="Kuees U."/>
            <person name="Kumar T.K.A."/>
            <person name="Kuo A."/>
            <person name="LaButti K."/>
            <person name="Larrondo L.F."/>
            <person name="Lindquist E."/>
            <person name="Ling A."/>
            <person name="Lombard V."/>
            <person name="Lucas S."/>
            <person name="Lundell T."/>
            <person name="Martin R."/>
            <person name="McLaughlin D.J."/>
            <person name="Morgenstern I."/>
            <person name="Morin E."/>
            <person name="Murat C."/>
            <person name="Nagy L.G."/>
            <person name="Nolan M."/>
            <person name="Ohm R.A."/>
            <person name="Patyshakuliyeva A."/>
            <person name="Rokas A."/>
            <person name="Ruiz-Duenas F.J."/>
            <person name="Sabat G."/>
            <person name="Salamov A."/>
            <person name="Samejima M."/>
            <person name="Schmutz J."/>
            <person name="Slot J.C."/>
            <person name="St John F."/>
            <person name="Stenlid J."/>
            <person name="Sun H."/>
            <person name="Sun S."/>
            <person name="Syed K."/>
            <person name="Tsang A."/>
            <person name="Wiebenga A."/>
            <person name="Young D."/>
            <person name="Pisabarro A."/>
            <person name="Eastwood D.C."/>
            <person name="Martin F."/>
            <person name="Cullen D."/>
            <person name="Grigoriev I.V."/>
            <person name="Hibbett D.S."/>
        </authorList>
    </citation>
    <scope>NUCLEOTIDE SEQUENCE [LARGE SCALE GENOMIC DNA]</scope>
    <source>
        <strain evidence="8">RWD-64-598 SS2</strain>
    </source>
</reference>
<dbReference type="InterPro" id="IPR021109">
    <property type="entry name" value="Peptidase_aspartic_dom_sf"/>
</dbReference>
<dbReference type="GO" id="GO:0004190">
    <property type="term" value="F:aspartic-type endopeptidase activity"/>
    <property type="evidence" value="ECO:0007669"/>
    <property type="project" value="UniProtKB-KW"/>
</dbReference>
<dbReference type="InterPro" id="IPR001461">
    <property type="entry name" value="Aspartic_peptidase_A1"/>
</dbReference>
<keyword evidence="4" id="KW-0645">Protease</keyword>
<evidence type="ECO:0000256" key="3">
    <source>
        <dbReference type="PIRSR" id="PIRSR601461-1"/>
    </source>
</evidence>
<feature type="domain" description="Peptidase A1" evidence="6">
    <location>
        <begin position="82"/>
        <end position="398"/>
    </location>
</feature>
<keyword evidence="8" id="KW-1185">Reference proteome</keyword>
<keyword evidence="2 4" id="KW-0064">Aspartyl protease</keyword>
<comment type="caution">
    <text evidence="7">The sequence shown here is derived from an EMBL/GenBank/DDBJ whole genome shotgun (WGS) entry which is preliminary data.</text>
</comment>
<name>A0A5M3MNL4_CONPW</name>
<dbReference type="InterPro" id="IPR033121">
    <property type="entry name" value="PEPTIDASE_A1"/>
</dbReference>
<keyword evidence="5" id="KW-0732">Signal</keyword>
<organism evidence="7 8">
    <name type="scientific">Coniophora puteana (strain RWD-64-598)</name>
    <name type="common">Brown rot fungus</name>
    <dbReference type="NCBI Taxonomy" id="741705"/>
    <lineage>
        <taxon>Eukaryota</taxon>
        <taxon>Fungi</taxon>
        <taxon>Dikarya</taxon>
        <taxon>Basidiomycota</taxon>
        <taxon>Agaricomycotina</taxon>
        <taxon>Agaricomycetes</taxon>
        <taxon>Agaricomycetidae</taxon>
        <taxon>Boletales</taxon>
        <taxon>Coniophorineae</taxon>
        <taxon>Coniophoraceae</taxon>
        <taxon>Coniophora</taxon>
    </lineage>
</organism>
<sequence length="408" mass="43384">MLSFNALLSLCTLAVAAVASPIQSQSRSAKTSLSIVRRFDLPFGQTIADIDRARAQALVQAVTSGKDKRDGRVVATNTNVSYTASIGVGNPPTQYNLLIDTGSSNTWVGAGRRYVETSTSRKTSQGVSVSYGSGSFSGNEYDDQVTIGNLIIANQSIGVATRSRGLYNVDGILGLGPIGLTKGTLSPNSQRTIPTVVDNLFSQGSISSAELGIFFGPSGLLGGHGELSFGAPDAVLTNGDVSYVPLTKTFPASEYWGIDQTITYGPSTSILTGAGIVDTDTTLVLLATDAFQKYQKATGAVLDKSTGLLRITNDQYESLQNLNFSVGGKTYYLTRNAQIFPRNLNIRIGGSSMYVYLIVADLGELSGTAKGLSFINGYTFLERYYSVYDTKNKRIGFAPTPYTDADIN</sequence>
<dbReference type="Proteomes" id="UP000053558">
    <property type="component" value="Unassembled WGS sequence"/>
</dbReference>
<proteinExistence type="inferred from homology"/>
<gene>
    <name evidence="7" type="ORF">CONPUDRAFT_166168</name>
</gene>
<dbReference type="GeneID" id="19205488"/>
<evidence type="ECO:0000313" key="8">
    <source>
        <dbReference type="Proteomes" id="UP000053558"/>
    </source>
</evidence>
<dbReference type="OrthoDB" id="660550at2759"/>
<evidence type="ECO:0000256" key="2">
    <source>
        <dbReference type="ARBA" id="ARBA00022750"/>
    </source>
</evidence>